<sequence length="144" mass="15661">MVAPRALVERFLQSVTAPDPGDLADCFADRVVIEMPFAPPGLVPSRLEATREELRARYAAGASVRRYTEVTDASIHETADPSTVIVEFSVRGTMLATEEEFALRFVMVMTIRDGQIAHTRDYADPIAGARALGRLPELVASLSG</sequence>
<organism evidence="2 3">
    <name type="scientific">Dactylosporangium darangshiense</name>
    <dbReference type="NCBI Taxonomy" id="579108"/>
    <lineage>
        <taxon>Bacteria</taxon>
        <taxon>Bacillati</taxon>
        <taxon>Actinomycetota</taxon>
        <taxon>Actinomycetes</taxon>
        <taxon>Micromonosporales</taxon>
        <taxon>Micromonosporaceae</taxon>
        <taxon>Dactylosporangium</taxon>
    </lineage>
</organism>
<reference evidence="3" key="1">
    <citation type="journal article" date="2019" name="Int. J. Syst. Evol. Microbiol.">
        <title>The Global Catalogue of Microorganisms (GCM) 10K type strain sequencing project: providing services to taxonomists for standard genome sequencing and annotation.</title>
        <authorList>
            <consortium name="The Broad Institute Genomics Platform"/>
            <consortium name="The Broad Institute Genome Sequencing Center for Infectious Disease"/>
            <person name="Wu L."/>
            <person name="Ma J."/>
        </authorList>
    </citation>
    <scope>NUCLEOTIDE SEQUENCE [LARGE SCALE GENOMIC DNA]</scope>
    <source>
        <strain evidence="3">JCM 17441</strain>
    </source>
</reference>
<feature type="domain" description="SnoaL-like" evidence="1">
    <location>
        <begin position="8"/>
        <end position="118"/>
    </location>
</feature>
<gene>
    <name evidence="2" type="ORF">GCM10022255_098340</name>
</gene>
<dbReference type="Gene3D" id="3.10.450.50">
    <property type="match status" value="1"/>
</dbReference>
<keyword evidence="3" id="KW-1185">Reference proteome</keyword>
<dbReference type="Proteomes" id="UP001500620">
    <property type="component" value="Unassembled WGS sequence"/>
</dbReference>
<proteinExistence type="predicted"/>
<dbReference type="InterPro" id="IPR032710">
    <property type="entry name" value="NTF2-like_dom_sf"/>
</dbReference>
<accession>A0ABP8DRP5</accession>
<dbReference type="InterPro" id="IPR037401">
    <property type="entry name" value="SnoaL-like"/>
</dbReference>
<comment type="caution">
    <text evidence="2">The sequence shown here is derived from an EMBL/GenBank/DDBJ whole genome shotgun (WGS) entry which is preliminary data.</text>
</comment>
<protein>
    <submittedName>
        <fullName evidence="2">Nuclear transport factor 2 family protein</fullName>
    </submittedName>
</protein>
<dbReference type="RefSeq" id="WP_345139704.1">
    <property type="nucleotide sequence ID" value="NZ_BAABAT010000051.1"/>
</dbReference>
<evidence type="ECO:0000313" key="3">
    <source>
        <dbReference type="Proteomes" id="UP001500620"/>
    </source>
</evidence>
<evidence type="ECO:0000259" key="1">
    <source>
        <dbReference type="Pfam" id="PF12680"/>
    </source>
</evidence>
<dbReference type="SUPFAM" id="SSF54427">
    <property type="entry name" value="NTF2-like"/>
    <property type="match status" value="1"/>
</dbReference>
<dbReference type="EMBL" id="BAABAT010000051">
    <property type="protein sequence ID" value="GAA4262279.1"/>
    <property type="molecule type" value="Genomic_DNA"/>
</dbReference>
<dbReference type="Pfam" id="PF12680">
    <property type="entry name" value="SnoaL_2"/>
    <property type="match status" value="1"/>
</dbReference>
<name>A0ABP8DRP5_9ACTN</name>
<evidence type="ECO:0000313" key="2">
    <source>
        <dbReference type="EMBL" id="GAA4262279.1"/>
    </source>
</evidence>